<protein>
    <submittedName>
        <fullName evidence="3">(apollo) hypothetical protein</fullName>
    </submittedName>
</protein>
<feature type="domain" description="DUF7869" evidence="2">
    <location>
        <begin position="337"/>
        <end position="453"/>
    </location>
</feature>
<evidence type="ECO:0000259" key="2">
    <source>
        <dbReference type="Pfam" id="PF25273"/>
    </source>
</evidence>
<evidence type="ECO:0000313" key="4">
    <source>
        <dbReference type="Proteomes" id="UP000691718"/>
    </source>
</evidence>
<comment type="caution">
    <text evidence="3">The sequence shown here is derived from an EMBL/GenBank/DDBJ whole genome shotgun (WGS) entry which is preliminary data.</text>
</comment>
<dbReference type="Pfam" id="PF25273">
    <property type="entry name" value="DUF7869"/>
    <property type="match status" value="1"/>
</dbReference>
<feature type="region of interest" description="Disordered" evidence="1">
    <location>
        <begin position="251"/>
        <end position="284"/>
    </location>
</feature>
<evidence type="ECO:0000256" key="1">
    <source>
        <dbReference type="SAM" id="MobiDB-lite"/>
    </source>
</evidence>
<dbReference type="OrthoDB" id="6746758at2759"/>
<dbReference type="EMBL" id="CAJQZP010000981">
    <property type="protein sequence ID" value="CAG5006535.1"/>
    <property type="molecule type" value="Genomic_DNA"/>
</dbReference>
<sequence length="584" mass="66761">MQHQEFLTVWTYLRLMIPFEIIGRFISILRRLEQQVLAVWTYLRMMIQLQEFLAIWTYLRLTIQLQESLAVWTYLRMMILLQKSPRNMDLPSIDDPAPGVSRSVDLPSNDDPAPEVPRNMDLPSIDDPAPGVSRSVDLPSNDDPAPEVPRNMDLPSIDDPAPGVSRSVDLPSNDDPAPEVPHNMDLPSIDDPAPGVSRNKELPPKDKAALGVSTRKRKAKTSIRYVDYMSDEDFSTLFCLGEENGAVDSDEWLQHADLSDPKKKKKEKEDHETEKEESFNRFSTHKSIHKTDPSTLCASFDLKKVLNTPHGESMLLYYSRKIAVYNLCFYENGTRRVTCYYWDESNGKRGANEIASILHRYIKSVDERENIKHLLLYCDCCPGQNRNRTVLAMIHSTLQECNNLQTIQINYLLTGHTYMPVDSVHAVIENNLKKTIIHAPSQWYTVFATAIKEPFPYEVEAMTFESFNRWDVVGDKYFKGNLTGKISKVRVVTVKKNKPSMISIKDSMNVNAKPYNVEVQSKTKGPLMPCYRSRLPIAEAKYNDLMKLCKDKVIPAPFHHEYSIIPKATNAKDTLPESDIEDDE</sequence>
<accession>A0A8S3X9K6</accession>
<dbReference type="AlphaFoldDB" id="A0A8S3X9K6"/>
<name>A0A8S3X9K6_PARAO</name>
<gene>
    <name evidence="3" type="ORF">PAPOLLO_LOCUS14768</name>
</gene>
<dbReference type="PANTHER" id="PTHR10773:SF19">
    <property type="match status" value="1"/>
</dbReference>
<feature type="region of interest" description="Disordered" evidence="1">
    <location>
        <begin position="90"/>
        <end position="204"/>
    </location>
</feature>
<keyword evidence="4" id="KW-1185">Reference proteome</keyword>
<proteinExistence type="predicted"/>
<dbReference type="InterPro" id="IPR057191">
    <property type="entry name" value="DUF7869"/>
</dbReference>
<evidence type="ECO:0000313" key="3">
    <source>
        <dbReference type="EMBL" id="CAG5006535.1"/>
    </source>
</evidence>
<feature type="compositionally biased region" description="Basic and acidic residues" evidence="1">
    <location>
        <begin position="252"/>
        <end position="279"/>
    </location>
</feature>
<dbReference type="Proteomes" id="UP000691718">
    <property type="component" value="Unassembled WGS sequence"/>
</dbReference>
<dbReference type="PANTHER" id="PTHR10773">
    <property type="entry name" value="DNA-DIRECTED RNA POLYMERASES I, II, AND III SUBUNIT RPABC2"/>
    <property type="match status" value="1"/>
</dbReference>
<reference evidence="3" key="1">
    <citation type="submission" date="2021-04" db="EMBL/GenBank/DDBJ databases">
        <authorList>
            <person name="Tunstrom K."/>
        </authorList>
    </citation>
    <scope>NUCLEOTIDE SEQUENCE</scope>
</reference>
<organism evidence="3 4">
    <name type="scientific">Parnassius apollo</name>
    <name type="common">Apollo butterfly</name>
    <name type="synonym">Papilio apollo</name>
    <dbReference type="NCBI Taxonomy" id="110799"/>
    <lineage>
        <taxon>Eukaryota</taxon>
        <taxon>Metazoa</taxon>
        <taxon>Ecdysozoa</taxon>
        <taxon>Arthropoda</taxon>
        <taxon>Hexapoda</taxon>
        <taxon>Insecta</taxon>
        <taxon>Pterygota</taxon>
        <taxon>Neoptera</taxon>
        <taxon>Endopterygota</taxon>
        <taxon>Lepidoptera</taxon>
        <taxon>Glossata</taxon>
        <taxon>Ditrysia</taxon>
        <taxon>Papilionoidea</taxon>
        <taxon>Papilionidae</taxon>
        <taxon>Parnassiinae</taxon>
        <taxon>Parnassini</taxon>
        <taxon>Parnassius</taxon>
        <taxon>Parnassius</taxon>
    </lineage>
</organism>